<proteinExistence type="predicted"/>
<gene>
    <name evidence="2" type="ORF">CPELLU_LOCUS55</name>
</gene>
<dbReference type="InterPro" id="IPR014001">
    <property type="entry name" value="Helicase_ATP-bd"/>
</dbReference>
<name>A0A9N8VFG8_9GLOM</name>
<feature type="domain" description="Helicase ATP-binding" evidence="1">
    <location>
        <begin position="295"/>
        <end position="505"/>
    </location>
</feature>
<reference evidence="2" key="1">
    <citation type="submission" date="2021-06" db="EMBL/GenBank/DDBJ databases">
        <authorList>
            <person name="Kallberg Y."/>
            <person name="Tangrot J."/>
            <person name="Rosling A."/>
        </authorList>
    </citation>
    <scope>NUCLEOTIDE SEQUENCE</scope>
    <source>
        <strain evidence="2">FL966</strain>
    </source>
</reference>
<organism evidence="2 3">
    <name type="scientific">Cetraspora pellucida</name>
    <dbReference type="NCBI Taxonomy" id="1433469"/>
    <lineage>
        <taxon>Eukaryota</taxon>
        <taxon>Fungi</taxon>
        <taxon>Fungi incertae sedis</taxon>
        <taxon>Mucoromycota</taxon>
        <taxon>Glomeromycotina</taxon>
        <taxon>Glomeromycetes</taxon>
        <taxon>Diversisporales</taxon>
        <taxon>Gigasporaceae</taxon>
        <taxon>Cetraspora</taxon>
    </lineage>
</organism>
<evidence type="ECO:0000313" key="3">
    <source>
        <dbReference type="Proteomes" id="UP000789759"/>
    </source>
</evidence>
<evidence type="ECO:0000313" key="2">
    <source>
        <dbReference type="EMBL" id="CAG8449413.1"/>
    </source>
</evidence>
<protein>
    <submittedName>
        <fullName evidence="2">8832_t:CDS:1</fullName>
    </submittedName>
</protein>
<dbReference type="Proteomes" id="UP000789759">
    <property type="component" value="Unassembled WGS sequence"/>
</dbReference>
<keyword evidence="3" id="KW-1185">Reference proteome</keyword>
<dbReference type="SUPFAM" id="SSF52540">
    <property type="entry name" value="P-loop containing nucleoside triphosphate hydrolases"/>
    <property type="match status" value="1"/>
</dbReference>
<dbReference type="Gene3D" id="3.40.50.300">
    <property type="entry name" value="P-loop containing nucleotide triphosphate hydrolases"/>
    <property type="match status" value="1"/>
</dbReference>
<dbReference type="PANTHER" id="PTHR16148">
    <property type="entry name" value="NF-KAPPA-B-REPRESSING FACTOR-RELATED"/>
    <property type="match status" value="1"/>
</dbReference>
<dbReference type="SMART" id="SM00487">
    <property type="entry name" value="DEXDc"/>
    <property type="match status" value="1"/>
</dbReference>
<sequence>MKIISWKKTKKIECKITINNGWDNINNNKILNNCITHRNFKKINVLKIKKSELDKSLNILEYILDKNTNTFKSLPENYENDNINNLNDDWLPRGARKNDLLKAISDKRNTFRYKINEPNNEFDDDGLHPEIYQKILKSLNETQEWKFNKWKNKVTPEFLNIFLKDFLKRKGDENLQEKNLDKWLKGEDSIPDQDKLKGYTLIDKPKYKIKIAEIIDSKFTGNIINDFEISGAEVLKKEAELDKSLAGTYLLPYVFNLIEFDPDELKNNDGSYNFDKFAKVKDTIIKLKKGGEIKRKLVDIDGHGILPILTGGGKTTKLVRCLLTCIFPGKHIILITPNKELAADAENHHNTWLQYSKGIPYKCVIHGKKGELPYIVKNGELASWINGNTKEKKSFAETGKSTLSILQLYHLVRYIACEKVKINELKDPKNIYNDFDKIKINIKEKLIDKDDTIIIFDEAHFPNTSYQVVQPLLIRMGYKVLLMSATFPKKNFSISTSKPREVYSITKFGNQTDWENEKTLIFLRTTADEYPRKINGEEDTDAEPLIKSGLTPTQFKLLEESDIPYVMFNDTNSSAVAGIIEGMPHGLFFVNINHEMGISPDVDNVILTGETQLSKLGKGSGAERWIYDDNDIRFLSVASMVQQIGRVGRLKKGKAFLTTQQLEELVPTDDIVFHIINGIMLPASEEPMKKLNSLGYPFTKNITDHKYQNFLWASIAFPTKKNRPVEAVMVGVKGNPKPSSANQICPTFDNLPDPDVKDNNLWTLHVDGELPPPELDIDNIKNIQLLIIKTKLKAIDINNTLKIYIESKNSLIEKVWDLPFKKSDTIPDDKKNIIINEIKGIMKNIISEKIDVEKIKYKSSEKEKFNTAIKWFKFYNDLNINILRTTIDEKKYYNNNLFNSVLDLFLNNINNNNNNNTNNDLFHLLKKQISNELNISNLNDNGYYDNLIKNNKNKLNSKYTTIQEIRKNHLNYLKIYNNILSSIENECIIETLENKNFIQINDNTFPEKLYQTLNENKNKKIIKLKNIINDIKILINSEKKSLNLKDSGLIFNIINNEKCFSEKTKASLYNLKNIRLNNVLKYEKIKNDIIIISDNYDYNKFDTKKISYLPNDLKLELNHLLINKKKFLEIYNELKNINNWNNELLDKLDNHYKNIINQLIIDSDKKILENIRIGEIQKTLIFLKYKKTIENEIKIENLIRNNKNTIIYNINNDININQSQKNKLINNIISDKINNSMDNLYDELLIQIDKKTFFSTHKTNIVHLMLHKLDQRYLTNRDINTIFKKFLSEELEDAIIDYKKIKTNIDDDDIKNNLQNYLEFTRTNFFIKNTKKIINEEDMYDSMKLISDVYLQEENKTRLKRKNIKKEKLKMDLFFSNEIKKIADIIKNKIV</sequence>
<dbReference type="PROSITE" id="PS51192">
    <property type="entry name" value="HELICASE_ATP_BIND_1"/>
    <property type="match status" value="1"/>
</dbReference>
<dbReference type="EMBL" id="CAJVQA010000007">
    <property type="protein sequence ID" value="CAG8449413.1"/>
    <property type="molecule type" value="Genomic_DNA"/>
</dbReference>
<dbReference type="InterPro" id="IPR027417">
    <property type="entry name" value="P-loop_NTPase"/>
</dbReference>
<comment type="caution">
    <text evidence="2">The sequence shown here is derived from an EMBL/GenBank/DDBJ whole genome shotgun (WGS) entry which is preliminary data.</text>
</comment>
<dbReference type="OrthoDB" id="2385619at2759"/>
<evidence type="ECO:0000259" key="1">
    <source>
        <dbReference type="PROSITE" id="PS51192"/>
    </source>
</evidence>
<dbReference type="PANTHER" id="PTHR16148:SF23">
    <property type="entry name" value="B BOX-TYPE DOMAIN-CONTAINING PROTEIN-RELATED"/>
    <property type="match status" value="1"/>
</dbReference>
<accession>A0A9N8VFG8</accession>